<name>A0A859FFS3_9BACI</name>
<evidence type="ECO:0000259" key="1">
    <source>
        <dbReference type="PROSITE" id="PS50943"/>
    </source>
</evidence>
<dbReference type="GO" id="GO:0003677">
    <property type="term" value="F:DNA binding"/>
    <property type="evidence" value="ECO:0007669"/>
    <property type="project" value="InterPro"/>
</dbReference>
<dbReference type="InterPro" id="IPR010982">
    <property type="entry name" value="Lambda_DNA-bd_dom_sf"/>
</dbReference>
<reference evidence="3" key="1">
    <citation type="submission" date="2019-07" db="EMBL/GenBank/DDBJ databases">
        <title>Bacillus alkalisoli sp. nov. isolated from saline soil.</title>
        <authorList>
            <person name="Sun J.-Q."/>
            <person name="Xu L."/>
        </authorList>
    </citation>
    <scope>NUCLEOTIDE SEQUENCE [LARGE SCALE GENOMIC DNA]</scope>
    <source>
        <strain evidence="3">M4U3P1</strain>
    </source>
</reference>
<dbReference type="PROSITE" id="PS50943">
    <property type="entry name" value="HTH_CROC1"/>
    <property type="match status" value="1"/>
</dbReference>
<proteinExistence type="predicted"/>
<sequence>MDSIYIRAVRHYLNMTQDDLGSLLGTSKTSLSLIENGHRPISSRTQARLLQIFTPDERFEEFLKNYRKLSK</sequence>
<dbReference type="AlphaFoldDB" id="A0A859FFS3"/>
<accession>A0A859FFS3</accession>
<dbReference type="CDD" id="cd00093">
    <property type="entry name" value="HTH_XRE"/>
    <property type="match status" value="1"/>
</dbReference>
<keyword evidence="3" id="KW-1185">Reference proteome</keyword>
<evidence type="ECO:0000313" key="3">
    <source>
        <dbReference type="Proteomes" id="UP000318138"/>
    </source>
</evidence>
<evidence type="ECO:0000313" key="2">
    <source>
        <dbReference type="EMBL" id="QKS71957.1"/>
    </source>
</evidence>
<dbReference type="Pfam" id="PF13560">
    <property type="entry name" value="HTH_31"/>
    <property type="match status" value="1"/>
</dbReference>
<dbReference type="Gene3D" id="1.10.260.40">
    <property type="entry name" value="lambda repressor-like DNA-binding domains"/>
    <property type="match status" value="1"/>
</dbReference>
<dbReference type="SUPFAM" id="SSF47413">
    <property type="entry name" value="lambda repressor-like DNA-binding domains"/>
    <property type="match status" value="1"/>
</dbReference>
<protein>
    <submittedName>
        <fullName evidence="2">Helix-turn-helix transcriptional regulator</fullName>
    </submittedName>
</protein>
<dbReference type="RefSeq" id="WP_176009940.1">
    <property type="nucleotide sequence ID" value="NZ_CP041372.2"/>
</dbReference>
<organism evidence="2 3">
    <name type="scientific">Paenalkalicoccus suaedae</name>
    <dbReference type="NCBI Taxonomy" id="2592382"/>
    <lineage>
        <taxon>Bacteria</taxon>
        <taxon>Bacillati</taxon>
        <taxon>Bacillota</taxon>
        <taxon>Bacilli</taxon>
        <taxon>Bacillales</taxon>
        <taxon>Bacillaceae</taxon>
        <taxon>Paenalkalicoccus</taxon>
    </lineage>
</organism>
<dbReference type="Proteomes" id="UP000318138">
    <property type="component" value="Chromosome"/>
</dbReference>
<feature type="domain" description="HTH cro/C1-type" evidence="1">
    <location>
        <begin position="6"/>
        <end position="58"/>
    </location>
</feature>
<dbReference type="SMART" id="SM00530">
    <property type="entry name" value="HTH_XRE"/>
    <property type="match status" value="1"/>
</dbReference>
<dbReference type="KEGG" id="psua:FLK61_35410"/>
<dbReference type="EMBL" id="CP041372">
    <property type="protein sequence ID" value="QKS71957.1"/>
    <property type="molecule type" value="Genomic_DNA"/>
</dbReference>
<gene>
    <name evidence="2" type="ORF">FLK61_35410</name>
</gene>
<dbReference type="InterPro" id="IPR001387">
    <property type="entry name" value="Cro/C1-type_HTH"/>
</dbReference>